<dbReference type="Proteomes" id="UP001391051">
    <property type="component" value="Unassembled WGS sequence"/>
</dbReference>
<comment type="caution">
    <text evidence="2">The sequence shown here is derived from an EMBL/GenBank/DDBJ whole genome shotgun (WGS) entry which is preliminary data.</text>
</comment>
<evidence type="ECO:0000256" key="1">
    <source>
        <dbReference type="SAM" id="MobiDB-lite"/>
    </source>
</evidence>
<sequence>MAGVANSDVSMNDPSSIASSSDGSLPPPVFRENFPLVDAADSRSSTLPVNPRSTAGVQVDRAEDHYLFLGAEVTNLGGKRQNRADYQTRLRELARDNQIWTVAGFAPGVRLSCLIGWSRRFFPSLTS</sequence>
<reference evidence="2 3" key="1">
    <citation type="submission" date="2023-01" db="EMBL/GenBank/DDBJ databases">
        <title>Analysis of 21 Apiospora genomes using comparative genomics revels a genus with tremendous synthesis potential of carbohydrate active enzymes and secondary metabolites.</title>
        <authorList>
            <person name="Sorensen T."/>
        </authorList>
    </citation>
    <scope>NUCLEOTIDE SEQUENCE [LARGE SCALE GENOMIC DNA]</scope>
    <source>
        <strain evidence="2 3">CBS 24483</strain>
    </source>
</reference>
<feature type="region of interest" description="Disordered" evidence="1">
    <location>
        <begin position="1"/>
        <end position="32"/>
    </location>
</feature>
<dbReference type="EMBL" id="JAQQWE010000003">
    <property type="protein sequence ID" value="KAK7959545.1"/>
    <property type="molecule type" value="Genomic_DNA"/>
</dbReference>
<keyword evidence="3" id="KW-1185">Reference proteome</keyword>
<dbReference type="GeneID" id="92073683"/>
<protein>
    <submittedName>
        <fullName evidence="2">Uncharacterized protein</fullName>
    </submittedName>
</protein>
<name>A0ABR1QN79_9PEZI</name>
<proteinExistence type="predicted"/>
<organism evidence="2 3">
    <name type="scientific">Apiospora aurea</name>
    <dbReference type="NCBI Taxonomy" id="335848"/>
    <lineage>
        <taxon>Eukaryota</taxon>
        <taxon>Fungi</taxon>
        <taxon>Dikarya</taxon>
        <taxon>Ascomycota</taxon>
        <taxon>Pezizomycotina</taxon>
        <taxon>Sordariomycetes</taxon>
        <taxon>Xylariomycetidae</taxon>
        <taxon>Amphisphaeriales</taxon>
        <taxon>Apiosporaceae</taxon>
        <taxon>Apiospora</taxon>
    </lineage>
</organism>
<evidence type="ECO:0000313" key="3">
    <source>
        <dbReference type="Proteomes" id="UP001391051"/>
    </source>
</evidence>
<evidence type="ECO:0000313" key="2">
    <source>
        <dbReference type="EMBL" id="KAK7959545.1"/>
    </source>
</evidence>
<feature type="compositionally biased region" description="Low complexity" evidence="1">
    <location>
        <begin position="10"/>
        <end position="24"/>
    </location>
</feature>
<dbReference type="RefSeq" id="XP_066703248.1">
    <property type="nucleotide sequence ID" value="XM_066840621.1"/>
</dbReference>
<accession>A0ABR1QN79</accession>
<gene>
    <name evidence="2" type="ORF">PG986_004399</name>
</gene>